<evidence type="ECO:0000313" key="1">
    <source>
        <dbReference type="EMBL" id="KUJ09144.1"/>
    </source>
</evidence>
<dbReference type="PANTHER" id="PTHR36847">
    <property type="entry name" value="AMIDOLIGASE ENZYME"/>
    <property type="match status" value="1"/>
</dbReference>
<dbReference type="OrthoDB" id="412402at2759"/>
<proteinExistence type="predicted"/>
<keyword evidence="2" id="KW-1185">Reference proteome</keyword>
<dbReference type="Pfam" id="PF12224">
    <property type="entry name" value="Amidoligase_2"/>
    <property type="match status" value="1"/>
</dbReference>
<gene>
    <name evidence="1" type="ORF">LY89DRAFT_724653</name>
</gene>
<dbReference type="KEGG" id="psco:LY89DRAFT_724653"/>
<dbReference type="EMBL" id="KQ947433">
    <property type="protein sequence ID" value="KUJ09144.1"/>
    <property type="molecule type" value="Genomic_DNA"/>
</dbReference>
<reference evidence="1 2" key="1">
    <citation type="submission" date="2015-10" db="EMBL/GenBank/DDBJ databases">
        <title>Full genome of DAOMC 229536 Phialocephala scopiformis, a fungal endophyte of spruce producing the potent anti-insectan compound rugulosin.</title>
        <authorList>
            <consortium name="DOE Joint Genome Institute"/>
            <person name="Walker A.K."/>
            <person name="Frasz S.L."/>
            <person name="Seifert K.A."/>
            <person name="Miller J.D."/>
            <person name="Mondo S.J."/>
            <person name="Labutti K."/>
            <person name="Lipzen A."/>
            <person name="Dockter R."/>
            <person name="Kennedy M."/>
            <person name="Grigoriev I.V."/>
            <person name="Spatafora J.W."/>
        </authorList>
    </citation>
    <scope>NUCLEOTIDE SEQUENCE [LARGE SCALE GENOMIC DNA]</scope>
    <source>
        <strain evidence="1 2">CBS 120377</strain>
    </source>
</reference>
<dbReference type="RefSeq" id="XP_018063499.1">
    <property type="nucleotide sequence ID" value="XM_018218918.1"/>
</dbReference>
<sequence>MAHPKLYFSVELEFVVAWLYPGEPLIDPNETRVFSFPPSKALFNNTAASYGKGYLKYEDLSNRNGPMLESDRRRVMRTAFYQSLRSAFNAAGLPVRLISDEDYGLISHLLPKEDASVWGFRKEESLRLPYGTDYHWMGAELVSPAYEFTPENLSSVGKACKIITTKYLAEANDSTGLHVHVSFGVDKKWSFNSIRQALMFFWTFQPQFDSLHPNHRQGGKWAKAMRSKSKINSDHYAKTGRILTPNEGLLRIDRITDMEELLRAVSGEGAEHPDRYMAYNVIPIFESRNSDLSIAHPKTTLEFRQHEGTLDAERVTQWIELLCGVIMFLENIEPAILMELLRVVSEQEVWCRTGSKLRDPPNEEKFGPVLAESSFTITDLLEHIGLEDSASFYRSRLYKLEPLLQIPDPKPPVSQALRDCIRNLRRTNLASMSTESTEVKIPSTSGHEP</sequence>
<dbReference type="STRING" id="149040.A0A132BBC4"/>
<dbReference type="GeneID" id="28828644"/>
<dbReference type="InParanoid" id="A0A132BBC4"/>
<dbReference type="Proteomes" id="UP000070700">
    <property type="component" value="Unassembled WGS sequence"/>
</dbReference>
<protein>
    <recommendedName>
        <fullName evidence="3">Amidoligase enzyme</fullName>
    </recommendedName>
</protein>
<dbReference type="AlphaFoldDB" id="A0A132BBC4"/>
<name>A0A132BBC4_MOLSC</name>
<evidence type="ECO:0000313" key="2">
    <source>
        <dbReference type="Proteomes" id="UP000070700"/>
    </source>
</evidence>
<accession>A0A132BBC4</accession>
<organism evidence="1 2">
    <name type="scientific">Mollisia scopiformis</name>
    <name type="common">Conifer needle endophyte fungus</name>
    <name type="synonym">Phialocephala scopiformis</name>
    <dbReference type="NCBI Taxonomy" id="149040"/>
    <lineage>
        <taxon>Eukaryota</taxon>
        <taxon>Fungi</taxon>
        <taxon>Dikarya</taxon>
        <taxon>Ascomycota</taxon>
        <taxon>Pezizomycotina</taxon>
        <taxon>Leotiomycetes</taxon>
        <taxon>Helotiales</taxon>
        <taxon>Mollisiaceae</taxon>
        <taxon>Mollisia</taxon>
    </lineage>
</organism>
<evidence type="ECO:0008006" key="3">
    <source>
        <dbReference type="Google" id="ProtNLM"/>
    </source>
</evidence>
<dbReference type="InterPro" id="IPR022025">
    <property type="entry name" value="Amidoligase_2"/>
</dbReference>
<dbReference type="PANTHER" id="PTHR36847:SF1">
    <property type="entry name" value="AMIDOLIGASE ENZYME"/>
    <property type="match status" value="1"/>
</dbReference>